<dbReference type="InterPro" id="IPR036618">
    <property type="entry name" value="PtsI_HPr-bd_sf"/>
</dbReference>
<evidence type="ECO:0000256" key="12">
    <source>
        <dbReference type="ARBA" id="ARBA00022777"/>
    </source>
</evidence>
<keyword evidence="13" id="KW-0460">Magnesium</keyword>
<comment type="catalytic activity">
    <reaction evidence="1">
        <text>L-histidyl-[protein] + phosphoenolpyruvate = N(pros)-phospho-L-histidyl-[protein] + pyruvate</text>
        <dbReference type="Rhea" id="RHEA:23880"/>
        <dbReference type="Rhea" id="RHEA-COMP:9745"/>
        <dbReference type="Rhea" id="RHEA-COMP:9746"/>
        <dbReference type="ChEBI" id="CHEBI:15361"/>
        <dbReference type="ChEBI" id="CHEBI:29979"/>
        <dbReference type="ChEBI" id="CHEBI:58702"/>
        <dbReference type="ChEBI" id="CHEBI:64837"/>
        <dbReference type="EC" id="2.7.3.9"/>
    </reaction>
</comment>
<accession>A0A840I015</accession>
<dbReference type="Pfam" id="PF05524">
    <property type="entry name" value="PEP-utilisers_N"/>
    <property type="match status" value="1"/>
</dbReference>
<dbReference type="GO" id="GO:0005737">
    <property type="term" value="C:cytoplasm"/>
    <property type="evidence" value="ECO:0007669"/>
    <property type="project" value="UniProtKB-SubCell"/>
</dbReference>
<evidence type="ECO:0000256" key="11">
    <source>
        <dbReference type="ARBA" id="ARBA00022723"/>
    </source>
</evidence>
<dbReference type="Gene3D" id="3.30.450.40">
    <property type="match status" value="1"/>
</dbReference>
<dbReference type="InterPro" id="IPR003018">
    <property type="entry name" value="GAF"/>
</dbReference>
<dbReference type="GO" id="GO:0009401">
    <property type="term" value="P:phosphoenolpyruvate-dependent sugar phosphotransferase system"/>
    <property type="evidence" value="ECO:0007669"/>
    <property type="project" value="UniProtKB-KW"/>
</dbReference>
<keyword evidence="16" id="KW-1185">Reference proteome</keyword>
<comment type="similarity">
    <text evidence="4">Belongs to the PEP-utilizing enzyme family.</text>
</comment>
<feature type="domain" description="GAF" evidence="14">
    <location>
        <begin position="30"/>
        <end position="176"/>
    </location>
</feature>
<dbReference type="InterPro" id="IPR036637">
    <property type="entry name" value="Phosphohistidine_dom_sf"/>
</dbReference>
<keyword evidence="12" id="KW-0418">Kinase</keyword>
<evidence type="ECO:0000256" key="5">
    <source>
        <dbReference type="ARBA" id="ARBA00012232"/>
    </source>
</evidence>
<dbReference type="NCBIfam" id="TIGR01417">
    <property type="entry name" value="PTS_I_fam"/>
    <property type="match status" value="1"/>
</dbReference>
<evidence type="ECO:0000256" key="9">
    <source>
        <dbReference type="ARBA" id="ARBA00022679"/>
    </source>
</evidence>
<dbReference type="Pfam" id="PF01590">
    <property type="entry name" value="GAF"/>
    <property type="match status" value="1"/>
</dbReference>
<evidence type="ECO:0000259" key="14">
    <source>
        <dbReference type="SMART" id="SM00065"/>
    </source>
</evidence>
<comment type="cofactor">
    <cofactor evidence="2">
        <name>Mg(2+)</name>
        <dbReference type="ChEBI" id="CHEBI:18420"/>
    </cofactor>
</comment>
<dbReference type="PRINTS" id="PR01736">
    <property type="entry name" value="PHPHTRNFRASE"/>
</dbReference>
<dbReference type="GO" id="GO:0008965">
    <property type="term" value="F:phosphoenolpyruvate-protein phosphotransferase activity"/>
    <property type="evidence" value="ECO:0007669"/>
    <property type="project" value="UniProtKB-EC"/>
</dbReference>
<dbReference type="InterPro" id="IPR008279">
    <property type="entry name" value="PEP-util_enz_mobile_dom"/>
</dbReference>
<evidence type="ECO:0000313" key="15">
    <source>
        <dbReference type="EMBL" id="MBB4657695.1"/>
    </source>
</evidence>
<evidence type="ECO:0000256" key="2">
    <source>
        <dbReference type="ARBA" id="ARBA00001946"/>
    </source>
</evidence>
<evidence type="ECO:0000256" key="1">
    <source>
        <dbReference type="ARBA" id="ARBA00000683"/>
    </source>
</evidence>
<evidence type="ECO:0000256" key="4">
    <source>
        <dbReference type="ARBA" id="ARBA00007837"/>
    </source>
</evidence>
<protein>
    <recommendedName>
        <fullName evidence="5">phosphoenolpyruvate--protein phosphotransferase</fullName>
        <ecNumber evidence="5">2.7.3.9</ecNumber>
    </recommendedName>
</protein>
<reference evidence="15 16" key="1">
    <citation type="submission" date="2020-08" db="EMBL/GenBank/DDBJ databases">
        <title>Genomic Encyclopedia of Type Strains, Phase IV (KMG-IV): sequencing the most valuable type-strain genomes for metagenomic binning, comparative biology and taxonomic classification.</title>
        <authorList>
            <person name="Goeker M."/>
        </authorList>
    </citation>
    <scope>NUCLEOTIDE SEQUENCE [LARGE SCALE GENOMIC DNA]</scope>
    <source>
        <strain evidence="15 16">DSM 102850</strain>
    </source>
</reference>
<evidence type="ECO:0000256" key="6">
    <source>
        <dbReference type="ARBA" id="ARBA00022448"/>
    </source>
</evidence>
<dbReference type="Gene3D" id="3.20.20.60">
    <property type="entry name" value="Phosphoenolpyruvate-binding domains"/>
    <property type="match status" value="1"/>
</dbReference>
<comment type="caution">
    <text evidence="15">The sequence shown here is derived from an EMBL/GenBank/DDBJ whole genome shotgun (WGS) entry which is preliminary data.</text>
</comment>
<dbReference type="SUPFAM" id="SSF51621">
    <property type="entry name" value="Phosphoenolpyruvate/pyruvate domain"/>
    <property type="match status" value="1"/>
</dbReference>
<keyword evidence="11" id="KW-0479">Metal-binding</keyword>
<dbReference type="EC" id="2.7.3.9" evidence="5"/>
<dbReference type="InterPro" id="IPR000121">
    <property type="entry name" value="PEP_util_C"/>
</dbReference>
<dbReference type="Gene3D" id="1.10.274.10">
    <property type="entry name" value="PtsI, HPr-binding domain"/>
    <property type="match status" value="1"/>
</dbReference>
<evidence type="ECO:0000256" key="8">
    <source>
        <dbReference type="ARBA" id="ARBA00022597"/>
    </source>
</evidence>
<dbReference type="SUPFAM" id="SSF55781">
    <property type="entry name" value="GAF domain-like"/>
    <property type="match status" value="1"/>
</dbReference>
<dbReference type="InterPro" id="IPR029016">
    <property type="entry name" value="GAF-like_dom_sf"/>
</dbReference>
<name>A0A840I015_9PROT</name>
<evidence type="ECO:0000256" key="7">
    <source>
        <dbReference type="ARBA" id="ARBA00022490"/>
    </source>
</evidence>
<keyword evidence="8" id="KW-0762">Sugar transport</keyword>
<dbReference type="InterPro" id="IPR006318">
    <property type="entry name" value="PTS_EI-like"/>
</dbReference>
<dbReference type="SUPFAM" id="SSF47831">
    <property type="entry name" value="Enzyme I of the PEP:sugar phosphotransferase system HPr-binding (sub)domain"/>
    <property type="match status" value="1"/>
</dbReference>
<evidence type="ECO:0000256" key="3">
    <source>
        <dbReference type="ARBA" id="ARBA00004496"/>
    </source>
</evidence>
<keyword evidence="9 15" id="KW-0808">Transferase</keyword>
<dbReference type="Proteomes" id="UP000563524">
    <property type="component" value="Unassembled WGS sequence"/>
</dbReference>
<keyword evidence="10" id="KW-0598">Phosphotransferase system</keyword>
<dbReference type="PANTHER" id="PTHR46244">
    <property type="entry name" value="PHOSPHOENOLPYRUVATE-PROTEIN PHOSPHOTRANSFERASE"/>
    <property type="match status" value="1"/>
</dbReference>
<dbReference type="SUPFAM" id="SSF52009">
    <property type="entry name" value="Phosphohistidine domain"/>
    <property type="match status" value="1"/>
</dbReference>
<dbReference type="GO" id="GO:0046872">
    <property type="term" value="F:metal ion binding"/>
    <property type="evidence" value="ECO:0007669"/>
    <property type="project" value="UniProtKB-KW"/>
</dbReference>
<dbReference type="PANTHER" id="PTHR46244:SF6">
    <property type="entry name" value="PHOSPHOENOLPYRUVATE-PROTEIN PHOSPHOTRANSFERASE"/>
    <property type="match status" value="1"/>
</dbReference>
<proteinExistence type="inferred from homology"/>
<dbReference type="Pfam" id="PF02896">
    <property type="entry name" value="PEP-utilizers_C"/>
    <property type="match status" value="1"/>
</dbReference>
<dbReference type="GO" id="GO:0016301">
    <property type="term" value="F:kinase activity"/>
    <property type="evidence" value="ECO:0007669"/>
    <property type="project" value="UniProtKB-KW"/>
</dbReference>
<evidence type="ECO:0000256" key="13">
    <source>
        <dbReference type="ARBA" id="ARBA00022842"/>
    </source>
</evidence>
<dbReference type="InterPro" id="IPR040442">
    <property type="entry name" value="Pyrv_kinase-like_dom_sf"/>
</dbReference>
<dbReference type="InterPro" id="IPR015813">
    <property type="entry name" value="Pyrv/PenolPyrv_kinase-like_dom"/>
</dbReference>
<gene>
    <name evidence="15" type="ORF">GGQ59_000195</name>
</gene>
<dbReference type="InterPro" id="IPR008731">
    <property type="entry name" value="PTS_EIN"/>
</dbReference>
<keyword evidence="7" id="KW-0963">Cytoplasm</keyword>
<sequence>MSETGYVPRPRSSPRVLLKRLREIMAEPAEPQARLEKLVRAIAANMVADVCSIYVRRTSGALELFATQGLKPEAVHATRMAPGEGLVGWVADRRQPLSVTNAPAHPSFSYRAETGEDPLQAFLGVPVVRSGQVLGVLVVQNRTQRRYTDDEIEAAQIVATVLAEIVPTGDLLDEADTKEAQALLEAPESGRGAAVSAGIAIGTVALLEPDSRTHKVFAESVAAEKTRLEDAVAGLQKSVDEMIATDAKVAGVSREVLEVYRLFAYDRGWVRRIEEKVLSGLTAETAVEQVQAENRERMRAAPDPYLRERLHDLEDLSRRLIRALQGLEGPPELPEGAILMAETLGPAELLELSTDRLAGLVLADGGGTSHAAIVARSLGLPFVSGLPGMVESARPGDTVIVDGDTGEVHLRPPSDALRSYADKKAMRERRLEAYAALRDEPAVTKDGALIDLQMNAGLLLDMPHLKETGASGIGLFRTELPFLIGRTLPTAAEQEHLYREVLRAAGTKPVVFRTADIGSDKRATYMTQPVEANPAMGWRGLRVSLDREGLFRTQLRAMIAAAGGRELRVLLPLVTTVEEVEAARGVIEKELSRRKRGRKPVPSSVIVGVMIEIPSAAWSARSIAAASDFVSIGGNDLAQFFFAADRESALVSSRYDPLCPAFIGFVGRTISEAKAAGRPVGYCGEQASDPLMALVLMGLGLRSLSVTASSVAPLKAMIRSVDLGALSGWLNETLAAPSGELRREVEAYAEAAGVALPSWA</sequence>
<dbReference type="Pfam" id="PF00391">
    <property type="entry name" value="PEP-utilizers"/>
    <property type="match status" value="1"/>
</dbReference>
<dbReference type="Gene3D" id="3.50.30.10">
    <property type="entry name" value="Phosphohistidine domain"/>
    <property type="match status" value="1"/>
</dbReference>
<evidence type="ECO:0000313" key="16">
    <source>
        <dbReference type="Proteomes" id="UP000563524"/>
    </source>
</evidence>
<dbReference type="PROSITE" id="PS00370">
    <property type="entry name" value="PEP_ENZYMES_PHOS_SITE"/>
    <property type="match status" value="1"/>
</dbReference>
<dbReference type="AlphaFoldDB" id="A0A840I015"/>
<comment type="subcellular location">
    <subcellularLocation>
        <location evidence="3">Cytoplasm</location>
    </subcellularLocation>
</comment>
<keyword evidence="6" id="KW-0813">Transport</keyword>
<organism evidence="15 16">
    <name type="scientific">Parvularcula dongshanensis</name>
    <dbReference type="NCBI Taxonomy" id="1173995"/>
    <lineage>
        <taxon>Bacteria</taxon>
        <taxon>Pseudomonadati</taxon>
        <taxon>Pseudomonadota</taxon>
        <taxon>Alphaproteobacteria</taxon>
        <taxon>Parvularculales</taxon>
        <taxon>Parvularculaceae</taxon>
        <taxon>Parvularcula</taxon>
    </lineage>
</organism>
<dbReference type="InterPro" id="IPR018274">
    <property type="entry name" value="PEP_util_AS"/>
</dbReference>
<dbReference type="EMBL" id="JACHOB010000001">
    <property type="protein sequence ID" value="MBB4657695.1"/>
    <property type="molecule type" value="Genomic_DNA"/>
</dbReference>
<evidence type="ECO:0000256" key="10">
    <source>
        <dbReference type="ARBA" id="ARBA00022683"/>
    </source>
</evidence>
<dbReference type="InterPro" id="IPR050499">
    <property type="entry name" value="PEP-utilizing_PTS_enzyme"/>
</dbReference>
<dbReference type="SMART" id="SM00065">
    <property type="entry name" value="GAF"/>
    <property type="match status" value="1"/>
</dbReference>